<dbReference type="PANTHER" id="PTHR16059">
    <property type="entry name" value="ANTHRAX TOXIN RECEPTOR"/>
    <property type="match status" value="1"/>
</dbReference>
<keyword evidence="3" id="KW-1003">Cell membrane</keyword>
<keyword evidence="7 9" id="KW-0472">Membrane</keyword>
<evidence type="ECO:0000256" key="2">
    <source>
        <dbReference type="ARBA" id="ARBA00004236"/>
    </source>
</evidence>
<dbReference type="AlphaFoldDB" id="A0A1A8WTJ4"/>
<sequence>MSVRCVLSTYRIMNLFNSRRYLLVLLFLYLSTFLKADINVVDEVKYSEQECNEQVDVYLLLDGSGSIGHRNWVDGVIPMLNGLVSNLNISESVINLSLALFSFNTTELIRLRSGASVDKKQALDLVNELGRKYSPRGSTNLSSALRYVTGVLGDRENRPDAVQLVIILTDGVPNSPNTAVNLVTYLKEKNVKVAVIGVGAGIDDGYNKILSGCAAHDPVCPYYSHADWDKASTIIKPFLQKVCIEVHKVAKCGEWGEWSECSVTCGTGTKSRSREVLHNGCTGNMTAECVKDECPVVPAPIPIPVPLPVPEDKNPSANDDEDFPNHNQALDVPDEAENEIPPPPEDLPEERPPRRGDVPDDFILDEENLPEAPANVPEGGNDVPEEFPQNPENEQNVPEKPNDLPIEQEKPQDDGNNKGDHKKSDIHVPETAGYVIENGHRVPKPLVNYSDDKGKAQSMNNEGNKNKNTSEERYPKPHKSIGRNDNSRKNYPSAPYTPEEPTDDEYANKGKKKSNNGYKIAGGIIGGLALVGCVGFAYNFVSHGASAALTPESAPFDDVLPEDEKDIGEQEQFKLPEENDWN</sequence>
<organism evidence="11 12">
    <name type="scientific">Plasmodium ovale curtisi</name>
    <dbReference type="NCBI Taxonomy" id="864141"/>
    <lineage>
        <taxon>Eukaryota</taxon>
        <taxon>Sar</taxon>
        <taxon>Alveolata</taxon>
        <taxon>Apicomplexa</taxon>
        <taxon>Aconoidasida</taxon>
        <taxon>Haemosporida</taxon>
        <taxon>Plasmodiidae</taxon>
        <taxon>Plasmodium</taxon>
        <taxon>Plasmodium (Plasmodium)</taxon>
    </lineage>
</organism>
<evidence type="ECO:0000256" key="5">
    <source>
        <dbReference type="ARBA" id="ARBA00022729"/>
    </source>
</evidence>
<dbReference type="SMART" id="SM00209">
    <property type="entry name" value="TSP1"/>
    <property type="match status" value="1"/>
</dbReference>
<feature type="compositionally biased region" description="Low complexity" evidence="8">
    <location>
        <begin position="386"/>
        <end position="399"/>
    </location>
</feature>
<dbReference type="InterPro" id="IPR036383">
    <property type="entry name" value="TSP1_rpt_sf"/>
</dbReference>
<dbReference type="Gene3D" id="3.40.50.410">
    <property type="entry name" value="von Willebrand factor, type A domain"/>
    <property type="match status" value="1"/>
</dbReference>
<evidence type="ECO:0000256" key="9">
    <source>
        <dbReference type="SAM" id="Phobius"/>
    </source>
</evidence>
<proteinExistence type="predicted"/>
<reference evidence="12" key="1">
    <citation type="submission" date="2016-05" db="EMBL/GenBank/DDBJ databases">
        <authorList>
            <person name="Naeem Raeece"/>
        </authorList>
    </citation>
    <scope>NUCLEOTIDE SEQUENCE [LARGE SCALE GENOMIC DNA]</scope>
</reference>
<dbReference type="GO" id="GO:0005886">
    <property type="term" value="C:plasma membrane"/>
    <property type="evidence" value="ECO:0007669"/>
    <property type="project" value="UniProtKB-SubCell"/>
</dbReference>
<dbReference type="Pfam" id="PF00092">
    <property type="entry name" value="VWA"/>
    <property type="match status" value="1"/>
</dbReference>
<evidence type="ECO:0000256" key="1">
    <source>
        <dbReference type="ARBA" id="ARBA00004167"/>
    </source>
</evidence>
<comment type="subcellular location">
    <subcellularLocation>
        <location evidence="2">Cell membrane</location>
    </subcellularLocation>
    <subcellularLocation>
        <location evidence="1">Membrane</location>
        <topology evidence="1">Single-pass membrane protein</topology>
    </subcellularLocation>
</comment>
<dbReference type="PROSITE" id="PS50234">
    <property type="entry name" value="VWFA"/>
    <property type="match status" value="1"/>
</dbReference>
<dbReference type="InterPro" id="IPR002035">
    <property type="entry name" value="VWF_A"/>
</dbReference>
<feature type="compositionally biased region" description="Acidic residues" evidence="8">
    <location>
        <begin position="359"/>
        <end position="369"/>
    </location>
</feature>
<dbReference type="Proteomes" id="UP000078546">
    <property type="component" value="Unassembled WGS sequence"/>
</dbReference>
<evidence type="ECO:0000256" key="8">
    <source>
        <dbReference type="SAM" id="MobiDB-lite"/>
    </source>
</evidence>
<feature type="compositionally biased region" description="Basic and acidic residues" evidence="8">
    <location>
        <begin position="407"/>
        <end position="428"/>
    </location>
</feature>
<dbReference type="SUPFAM" id="SSF53300">
    <property type="entry name" value="vWA-like"/>
    <property type="match status" value="1"/>
</dbReference>
<evidence type="ECO:0000256" key="3">
    <source>
        <dbReference type="ARBA" id="ARBA00022475"/>
    </source>
</evidence>
<keyword evidence="4 9" id="KW-0812">Transmembrane</keyword>
<feature type="compositionally biased region" description="Basic and acidic residues" evidence="8">
    <location>
        <begin position="567"/>
        <end position="582"/>
    </location>
</feature>
<dbReference type="SMART" id="SM00327">
    <property type="entry name" value="VWA"/>
    <property type="match status" value="1"/>
</dbReference>
<evidence type="ECO:0000256" key="7">
    <source>
        <dbReference type="ARBA" id="ARBA00023136"/>
    </source>
</evidence>
<evidence type="ECO:0000313" key="12">
    <source>
        <dbReference type="Proteomes" id="UP000078546"/>
    </source>
</evidence>
<dbReference type="EMBL" id="FLQV01000586">
    <property type="protein sequence ID" value="SBS96280.1"/>
    <property type="molecule type" value="Genomic_DNA"/>
</dbReference>
<feature type="region of interest" description="Disordered" evidence="8">
    <location>
        <begin position="551"/>
        <end position="582"/>
    </location>
</feature>
<keyword evidence="5" id="KW-0732">Signal</keyword>
<evidence type="ECO:0000256" key="4">
    <source>
        <dbReference type="ARBA" id="ARBA00022692"/>
    </source>
</evidence>
<evidence type="ECO:0000259" key="10">
    <source>
        <dbReference type="PROSITE" id="PS50234"/>
    </source>
</evidence>
<feature type="compositionally biased region" description="Basic and acidic residues" evidence="8">
    <location>
        <begin position="464"/>
        <end position="475"/>
    </location>
</feature>
<feature type="compositionally biased region" description="Basic and acidic residues" evidence="8">
    <location>
        <begin position="349"/>
        <end position="358"/>
    </location>
</feature>
<dbReference type="PROSITE" id="PS50092">
    <property type="entry name" value="TSP1"/>
    <property type="match status" value="1"/>
</dbReference>
<dbReference type="SUPFAM" id="SSF82895">
    <property type="entry name" value="TSP-1 type 1 repeat"/>
    <property type="match status" value="1"/>
</dbReference>
<keyword evidence="6 9" id="KW-1133">Transmembrane helix</keyword>
<evidence type="ECO:0000256" key="6">
    <source>
        <dbReference type="ARBA" id="ARBA00022989"/>
    </source>
</evidence>
<evidence type="ECO:0000313" key="11">
    <source>
        <dbReference type="EMBL" id="SBS96280.1"/>
    </source>
</evidence>
<dbReference type="InterPro" id="IPR036465">
    <property type="entry name" value="vWFA_dom_sf"/>
</dbReference>
<gene>
    <name evidence="11" type="ORF">POVCU1_031810</name>
</gene>
<dbReference type="InterPro" id="IPR000884">
    <property type="entry name" value="TSP1_rpt"/>
</dbReference>
<dbReference type="Pfam" id="PF00090">
    <property type="entry name" value="TSP_1"/>
    <property type="match status" value="1"/>
</dbReference>
<dbReference type="PANTHER" id="PTHR16059:SF25">
    <property type="entry name" value="LYSOZYME"/>
    <property type="match status" value="1"/>
</dbReference>
<protein>
    <submittedName>
        <fullName evidence="11">Thrombospondin-related anonymous protein (TRAP)</fullName>
    </submittedName>
</protein>
<feature type="domain" description="VWFA" evidence="10">
    <location>
        <begin position="56"/>
        <end position="242"/>
    </location>
</feature>
<dbReference type="Gene3D" id="2.20.100.10">
    <property type="entry name" value="Thrombospondin type-1 (TSP1) repeat"/>
    <property type="match status" value="1"/>
</dbReference>
<accession>A0A1A8WTJ4</accession>
<feature type="region of interest" description="Disordered" evidence="8">
    <location>
        <begin position="305"/>
        <end position="516"/>
    </location>
</feature>
<name>A0A1A8WTJ4_PLAOA</name>
<feature type="transmembrane region" description="Helical" evidence="9">
    <location>
        <begin position="520"/>
        <end position="541"/>
    </location>
</feature>